<dbReference type="Proteomes" id="UP000000851">
    <property type="component" value="Chromosome"/>
</dbReference>
<dbReference type="AlphaFoldDB" id="C7Q2K9"/>
<keyword evidence="2" id="KW-1185">Reference proteome</keyword>
<evidence type="ECO:0000313" key="2">
    <source>
        <dbReference type="Proteomes" id="UP000000851"/>
    </source>
</evidence>
<protein>
    <submittedName>
        <fullName evidence="1">Uncharacterized protein</fullName>
    </submittedName>
</protein>
<dbReference type="EMBL" id="CP001700">
    <property type="protein sequence ID" value="ACU69851.1"/>
    <property type="molecule type" value="Genomic_DNA"/>
</dbReference>
<dbReference type="KEGG" id="cai:Caci_0919"/>
<proteinExistence type="predicted"/>
<dbReference type="InParanoid" id="C7Q2K9"/>
<dbReference type="RefSeq" id="WP_012785146.1">
    <property type="nucleotide sequence ID" value="NC_013131.1"/>
</dbReference>
<name>C7Q2K9_CATAD</name>
<dbReference type="HOGENOM" id="CLU_2080535_0_0_11"/>
<organism evidence="1 2">
    <name type="scientific">Catenulispora acidiphila (strain DSM 44928 / JCM 14897 / NBRC 102108 / NRRL B-24433 / ID139908)</name>
    <dbReference type="NCBI Taxonomy" id="479433"/>
    <lineage>
        <taxon>Bacteria</taxon>
        <taxon>Bacillati</taxon>
        <taxon>Actinomycetota</taxon>
        <taxon>Actinomycetes</taxon>
        <taxon>Catenulisporales</taxon>
        <taxon>Catenulisporaceae</taxon>
        <taxon>Catenulispora</taxon>
    </lineage>
</organism>
<sequence length="117" mass="13210">MMTEQEVFQKQFSALALTSRAALVFRYREGLPLSHVAQLVDRPARKLERHLDRVLTELRDSGALESSDSASTEEVLRRRLEELRGDPALSAFSLVSAVRAKQQEHGMFGGWTHRGFA</sequence>
<evidence type="ECO:0000313" key="1">
    <source>
        <dbReference type="EMBL" id="ACU69851.1"/>
    </source>
</evidence>
<reference evidence="1 2" key="1">
    <citation type="journal article" date="2009" name="Stand. Genomic Sci.">
        <title>Complete genome sequence of Catenulispora acidiphila type strain (ID 139908).</title>
        <authorList>
            <person name="Copeland A."/>
            <person name="Lapidus A."/>
            <person name="Glavina Del Rio T."/>
            <person name="Nolan M."/>
            <person name="Lucas S."/>
            <person name="Chen F."/>
            <person name="Tice H."/>
            <person name="Cheng J.F."/>
            <person name="Bruce D."/>
            <person name="Goodwin L."/>
            <person name="Pitluck S."/>
            <person name="Mikhailova N."/>
            <person name="Pati A."/>
            <person name="Ivanova N."/>
            <person name="Mavromatis K."/>
            <person name="Chen A."/>
            <person name="Palaniappan K."/>
            <person name="Chain P."/>
            <person name="Land M."/>
            <person name="Hauser L."/>
            <person name="Chang Y.J."/>
            <person name="Jeffries C.D."/>
            <person name="Chertkov O."/>
            <person name="Brettin T."/>
            <person name="Detter J.C."/>
            <person name="Han C."/>
            <person name="Ali Z."/>
            <person name="Tindall B.J."/>
            <person name="Goker M."/>
            <person name="Bristow J."/>
            <person name="Eisen J.A."/>
            <person name="Markowitz V."/>
            <person name="Hugenholtz P."/>
            <person name="Kyrpides N.C."/>
            <person name="Klenk H.P."/>
        </authorList>
    </citation>
    <scope>NUCLEOTIDE SEQUENCE [LARGE SCALE GENOMIC DNA]</scope>
    <source>
        <strain evidence="2">DSM 44928 / JCM 14897 / NBRC 102108 / NRRL B-24433 / ID139908</strain>
    </source>
</reference>
<gene>
    <name evidence="1" type="ordered locus">Caci_0919</name>
</gene>
<accession>C7Q2K9</accession>